<sequence length="308" mass="34118">MSTFWSLWIIVLTVTCLVLVTWVLFANRKVAVSDEDEPENKTTGHVYDGIEEYDNPLPKWWFQMFVATILFAIVYLIMYPGLGAWKGFHPLYEGNTWTSHKQLEVEQKKAQKTFAETFGKYEQMSIEDLVNEPKAMKMGMRLFANNCAICHGADGGGSYGFPSLIDGDWLYGGTPEKIKETLINGRAGNMPPWGPVIGEAGVQSSAEYVLKISGQEHDAALAEAGAKVFAANCVACHGADGKGNQMLGAPNLTDDIWLYDGTRKGIRHSVREGRANVMPAQKDQLRSDKIHLLAAYVYSLSLDQNDAQ</sequence>
<evidence type="ECO:0000256" key="12">
    <source>
        <dbReference type="ARBA" id="ARBA00022781"/>
    </source>
</evidence>
<dbReference type="PRINTS" id="PR00605">
    <property type="entry name" value="CYTCHROMECIC"/>
</dbReference>
<evidence type="ECO:0000256" key="8">
    <source>
        <dbReference type="ARBA" id="ARBA00022660"/>
    </source>
</evidence>
<dbReference type="Pfam" id="PF14715">
    <property type="entry name" value="FixP_N"/>
    <property type="match status" value="1"/>
</dbReference>
<feature type="binding site" description="covalent" evidence="21">
    <location>
        <position position="233"/>
    </location>
    <ligand>
        <name>heme c</name>
        <dbReference type="ChEBI" id="CHEBI:61717"/>
        <label>2</label>
    </ligand>
</feature>
<keyword evidence="6 19" id="KW-0997">Cell inner membrane</keyword>
<keyword evidence="16 19" id="KW-0408">Iron</keyword>
<evidence type="ECO:0000256" key="19">
    <source>
        <dbReference type="PIRNR" id="PIRNR000006"/>
    </source>
</evidence>
<feature type="domain" description="Cytochrome c" evidence="23">
    <location>
        <begin position="220"/>
        <end position="301"/>
    </location>
</feature>
<dbReference type="Pfam" id="PF13442">
    <property type="entry name" value="Cytochrome_CBB3"/>
    <property type="match status" value="2"/>
</dbReference>
<keyword evidence="15 19" id="KW-0560">Oxidoreductase</keyword>
<dbReference type="GO" id="GO:0005886">
    <property type="term" value="C:plasma membrane"/>
    <property type="evidence" value="ECO:0007669"/>
    <property type="project" value="UniProtKB-SubCell"/>
</dbReference>
<evidence type="ECO:0000256" key="16">
    <source>
        <dbReference type="ARBA" id="ARBA00023004"/>
    </source>
</evidence>
<proteinExistence type="inferred from homology"/>
<dbReference type="InterPro" id="IPR036909">
    <property type="entry name" value="Cyt_c-like_dom_sf"/>
</dbReference>
<evidence type="ECO:0000256" key="13">
    <source>
        <dbReference type="ARBA" id="ARBA00022982"/>
    </source>
</evidence>
<dbReference type="KEGG" id="saga:M5M_08000"/>
<evidence type="ECO:0000256" key="1">
    <source>
        <dbReference type="ARBA" id="ARBA00004533"/>
    </source>
</evidence>
<evidence type="ECO:0000256" key="11">
    <source>
        <dbReference type="ARBA" id="ARBA00022737"/>
    </source>
</evidence>
<comment type="similarity">
    <text evidence="3 19">Belongs to the CcoP / FixP family.</text>
</comment>
<dbReference type="RefSeq" id="WP_015046954.1">
    <property type="nucleotide sequence ID" value="NC_018868.3"/>
</dbReference>
<evidence type="ECO:0000259" key="23">
    <source>
        <dbReference type="PROSITE" id="PS51007"/>
    </source>
</evidence>
<dbReference type="AlphaFoldDB" id="K4KI33"/>
<keyword evidence="14 22" id="KW-1133">Transmembrane helix</keyword>
<evidence type="ECO:0000256" key="5">
    <source>
        <dbReference type="ARBA" id="ARBA00022475"/>
    </source>
</evidence>
<keyword evidence="9 22" id="KW-0812">Transmembrane</keyword>
<evidence type="ECO:0000256" key="21">
    <source>
        <dbReference type="PIRSR" id="PIRSR000006-2"/>
    </source>
</evidence>
<dbReference type="InterPro" id="IPR050597">
    <property type="entry name" value="Cytochrome_c_Oxidase_Subunit"/>
</dbReference>
<feature type="domain" description="Cytochrome c" evidence="23">
    <location>
        <begin position="134"/>
        <end position="213"/>
    </location>
</feature>
<dbReference type="Proteomes" id="UP000000466">
    <property type="component" value="Chromosome"/>
</dbReference>
<keyword evidence="18 19" id="KW-0472">Membrane</keyword>
<dbReference type="InterPro" id="IPR009056">
    <property type="entry name" value="Cyt_c-like_dom"/>
</dbReference>
<evidence type="ECO:0000256" key="17">
    <source>
        <dbReference type="ARBA" id="ARBA00023065"/>
    </source>
</evidence>
<keyword evidence="8 19" id="KW-0679">Respiratory chain</keyword>
<feature type="binding site" description="covalent" evidence="21">
    <location>
        <position position="147"/>
    </location>
    <ligand>
        <name>heme c</name>
        <dbReference type="ChEBI" id="CHEBI:61717"/>
        <label>1</label>
    </ligand>
</feature>
<dbReference type="NCBIfam" id="TIGR00782">
    <property type="entry name" value="ccoP"/>
    <property type="match status" value="1"/>
</dbReference>
<dbReference type="InterPro" id="IPR032858">
    <property type="entry name" value="CcoP_N"/>
</dbReference>
<protein>
    <recommendedName>
        <fullName evidence="19">Cbb3-type cytochrome c oxidase subunit</fullName>
    </recommendedName>
</protein>
<comment type="function">
    <text evidence="19">C-type cytochrome. Part of the cbb3-type cytochrome c oxidase complex.</text>
</comment>
<feature type="binding site" description="axial binding residue" evidence="20">
    <location>
        <position position="190"/>
    </location>
    <ligand>
        <name>heme c</name>
        <dbReference type="ChEBI" id="CHEBI:61717"/>
        <label>2</label>
    </ligand>
    <ligandPart>
        <name>Fe</name>
        <dbReference type="ChEBI" id="CHEBI:18248"/>
    </ligandPart>
</feature>
<keyword evidence="25" id="KW-1185">Reference proteome</keyword>
<dbReference type="InterPro" id="IPR004678">
    <property type="entry name" value="Cyt_c_oxidase_cbb3_su3"/>
</dbReference>
<feature type="binding site" description="axial binding residue" evidence="20">
    <location>
        <position position="151"/>
    </location>
    <ligand>
        <name>heme c</name>
        <dbReference type="ChEBI" id="CHEBI:61717"/>
        <label>1</label>
    </ligand>
    <ligandPart>
        <name>Fe</name>
        <dbReference type="ChEBI" id="CHEBI:18248"/>
    </ligandPart>
</feature>
<evidence type="ECO:0000256" key="7">
    <source>
        <dbReference type="ARBA" id="ARBA00022617"/>
    </source>
</evidence>
<feature type="binding site" description="axial binding residue" evidence="20">
    <location>
        <position position="237"/>
    </location>
    <ligand>
        <name>heme c</name>
        <dbReference type="ChEBI" id="CHEBI:61717"/>
        <label>2</label>
    </ligand>
    <ligandPart>
        <name>Fe</name>
        <dbReference type="ChEBI" id="CHEBI:18248"/>
    </ligandPart>
</feature>
<feature type="binding site" description="covalent" evidence="21">
    <location>
        <position position="150"/>
    </location>
    <ligand>
        <name>heme c</name>
        <dbReference type="ChEBI" id="CHEBI:61717"/>
        <label>1</label>
    </ligand>
</feature>
<dbReference type="PIRSF" id="PIRSF000006">
    <property type="entry name" value="Cbb3-Cox_fixP"/>
    <property type="match status" value="1"/>
</dbReference>
<evidence type="ECO:0000256" key="18">
    <source>
        <dbReference type="ARBA" id="ARBA00023136"/>
    </source>
</evidence>
<evidence type="ECO:0000256" key="6">
    <source>
        <dbReference type="ARBA" id="ARBA00022519"/>
    </source>
</evidence>
<comment type="cofactor">
    <cofactor evidence="19 21">
        <name>heme c</name>
        <dbReference type="ChEBI" id="CHEBI:61717"/>
    </cofactor>
    <text evidence="19 21">Binds 2 heme C groups per subunit.</text>
</comment>
<evidence type="ECO:0000256" key="15">
    <source>
        <dbReference type="ARBA" id="ARBA00023002"/>
    </source>
</evidence>
<accession>K4KI33</accession>
<evidence type="ECO:0000256" key="3">
    <source>
        <dbReference type="ARBA" id="ARBA00006113"/>
    </source>
</evidence>
<dbReference type="SUPFAM" id="SSF46626">
    <property type="entry name" value="Cytochrome c"/>
    <property type="match status" value="2"/>
</dbReference>
<dbReference type="GO" id="GO:0020037">
    <property type="term" value="F:heme binding"/>
    <property type="evidence" value="ECO:0007669"/>
    <property type="project" value="InterPro"/>
</dbReference>
<dbReference type="UniPathway" id="UPA00705"/>
<feature type="transmembrane region" description="Helical" evidence="22">
    <location>
        <begin position="7"/>
        <end position="25"/>
    </location>
</feature>
<dbReference type="InterPro" id="IPR008168">
    <property type="entry name" value="Cyt_C_IC"/>
</dbReference>
<comment type="pathway">
    <text evidence="2 19">Energy metabolism; oxidative phosphorylation.</text>
</comment>
<dbReference type="PANTHER" id="PTHR33751">
    <property type="entry name" value="CBB3-TYPE CYTOCHROME C OXIDASE SUBUNIT FIXP"/>
    <property type="match status" value="1"/>
</dbReference>
<dbReference type="GO" id="GO:0016491">
    <property type="term" value="F:oxidoreductase activity"/>
    <property type="evidence" value="ECO:0007669"/>
    <property type="project" value="UniProtKB-KW"/>
</dbReference>
<keyword evidence="5 19" id="KW-1003">Cell membrane</keyword>
<evidence type="ECO:0000256" key="14">
    <source>
        <dbReference type="ARBA" id="ARBA00022989"/>
    </source>
</evidence>
<dbReference type="eggNOG" id="COG2010">
    <property type="taxonomic scope" value="Bacteria"/>
</dbReference>
<evidence type="ECO:0000256" key="20">
    <source>
        <dbReference type="PIRSR" id="PIRSR000006-1"/>
    </source>
</evidence>
<feature type="binding site" description="axial binding residue" evidence="20">
    <location>
        <position position="278"/>
    </location>
    <ligand>
        <name>heme c</name>
        <dbReference type="ChEBI" id="CHEBI:61717"/>
        <label>1</label>
    </ligand>
    <ligandPart>
        <name>Fe</name>
        <dbReference type="ChEBI" id="CHEBI:18248"/>
    </ligandPart>
</feature>
<dbReference type="GO" id="GO:0005506">
    <property type="term" value="F:iron ion binding"/>
    <property type="evidence" value="ECO:0007669"/>
    <property type="project" value="InterPro"/>
</dbReference>
<dbReference type="PROSITE" id="PS51007">
    <property type="entry name" value="CYTC"/>
    <property type="match status" value="2"/>
</dbReference>
<evidence type="ECO:0000256" key="9">
    <source>
        <dbReference type="ARBA" id="ARBA00022692"/>
    </source>
</evidence>
<dbReference type="PANTHER" id="PTHR33751:SF1">
    <property type="entry name" value="CBB3-TYPE CYTOCHROME C OXIDASE SUBUNIT FIXP"/>
    <property type="match status" value="1"/>
</dbReference>
<evidence type="ECO:0000256" key="4">
    <source>
        <dbReference type="ARBA" id="ARBA00022448"/>
    </source>
</evidence>
<dbReference type="HOGENOM" id="CLU_047545_2_0_6"/>
<evidence type="ECO:0000256" key="2">
    <source>
        <dbReference type="ARBA" id="ARBA00004673"/>
    </source>
</evidence>
<feature type="transmembrane region" description="Helical" evidence="22">
    <location>
        <begin position="60"/>
        <end position="79"/>
    </location>
</feature>
<reference evidence="24 25" key="1">
    <citation type="journal article" date="2013" name="Genome Announc.">
        <title>Complete genome sequence of Simiduia agarivorans SA1(T), a marine bacterium able to degrade a variety of polysaccharides.</title>
        <authorList>
            <person name="Lin S.Y."/>
            <person name="Shieh W.Y."/>
            <person name="Chen J.S."/>
            <person name="Tang S.L."/>
        </authorList>
    </citation>
    <scope>NUCLEOTIDE SEQUENCE [LARGE SCALE GENOMIC DNA]</scope>
    <source>
        <strain evidence="25">DSM 21679 / JCM 13881 / BCRC 17597 / SA1</strain>
    </source>
</reference>
<dbReference type="EMBL" id="CP003746">
    <property type="protein sequence ID" value="AFU98789.1"/>
    <property type="molecule type" value="Genomic_DNA"/>
</dbReference>
<keyword evidence="13 19" id="KW-0249">Electron transport</keyword>
<keyword evidence="4 19" id="KW-0813">Transport</keyword>
<evidence type="ECO:0000256" key="22">
    <source>
        <dbReference type="SAM" id="Phobius"/>
    </source>
</evidence>
<dbReference type="STRING" id="1117647.M5M_08000"/>
<evidence type="ECO:0000313" key="25">
    <source>
        <dbReference type="Proteomes" id="UP000000466"/>
    </source>
</evidence>
<keyword evidence="11" id="KW-0677">Repeat</keyword>
<comment type="subunit">
    <text evidence="19">Component of the cbb3-type cytochrome c oxidase.</text>
</comment>
<organism evidence="24 25">
    <name type="scientific">Simiduia agarivorans (strain DSM 21679 / JCM 13881 / BCRC 17597 / SA1)</name>
    <dbReference type="NCBI Taxonomy" id="1117647"/>
    <lineage>
        <taxon>Bacteria</taxon>
        <taxon>Pseudomonadati</taxon>
        <taxon>Pseudomonadota</taxon>
        <taxon>Gammaproteobacteria</taxon>
        <taxon>Cellvibrionales</taxon>
        <taxon>Cellvibrionaceae</taxon>
        <taxon>Simiduia</taxon>
    </lineage>
</organism>
<keyword evidence="12 19" id="KW-0375">Hydrogen ion transport</keyword>
<keyword evidence="17 19" id="KW-0406">Ion transport</keyword>
<dbReference type="InterPro" id="IPR038414">
    <property type="entry name" value="CcoP_N_sf"/>
</dbReference>
<evidence type="ECO:0000313" key="24">
    <source>
        <dbReference type="EMBL" id="AFU98789.1"/>
    </source>
</evidence>
<dbReference type="GO" id="GO:0006119">
    <property type="term" value="P:oxidative phosphorylation"/>
    <property type="evidence" value="ECO:0007669"/>
    <property type="project" value="UniProtKB-UniPathway"/>
</dbReference>
<comment type="subcellular location">
    <subcellularLocation>
        <location evidence="1 19">Cell inner membrane</location>
    </subcellularLocation>
</comment>
<dbReference type="Gene3D" id="6.10.280.130">
    <property type="match status" value="1"/>
</dbReference>
<dbReference type="GO" id="GO:0009055">
    <property type="term" value="F:electron transfer activity"/>
    <property type="evidence" value="ECO:0007669"/>
    <property type="project" value="InterPro"/>
</dbReference>
<dbReference type="GO" id="GO:1902600">
    <property type="term" value="P:proton transmembrane transport"/>
    <property type="evidence" value="ECO:0007669"/>
    <property type="project" value="UniProtKB-KW"/>
</dbReference>
<keyword evidence="7 19" id="KW-0349">Heme</keyword>
<evidence type="ECO:0000256" key="10">
    <source>
        <dbReference type="ARBA" id="ARBA00022723"/>
    </source>
</evidence>
<gene>
    <name evidence="24" type="ordered locus">M5M_08000</name>
</gene>
<dbReference type="Gene3D" id="1.10.760.10">
    <property type="entry name" value="Cytochrome c-like domain"/>
    <property type="match status" value="2"/>
</dbReference>
<name>K4KI33_SIMAS</name>
<feature type="binding site" description="covalent" evidence="21">
    <location>
        <position position="236"/>
    </location>
    <ligand>
        <name>heme c</name>
        <dbReference type="ChEBI" id="CHEBI:61717"/>
        <label>2</label>
    </ligand>
</feature>
<keyword evidence="10 19" id="KW-0479">Metal-binding</keyword>